<reference evidence="2" key="1">
    <citation type="journal article" date="2011" name="Nat. Commun.">
        <title>Effector diversification within compartments of the Leptosphaeria maculans genome affected by Repeat-Induced Point mutations.</title>
        <authorList>
            <person name="Rouxel T."/>
            <person name="Grandaubert J."/>
            <person name="Hane J.K."/>
            <person name="Hoede C."/>
            <person name="van de Wouw A.P."/>
            <person name="Couloux A."/>
            <person name="Dominguez V."/>
            <person name="Anthouard V."/>
            <person name="Bally P."/>
            <person name="Bourras S."/>
            <person name="Cozijnsen A.J."/>
            <person name="Ciuffetti L.M."/>
            <person name="Degrave A."/>
            <person name="Dilmaghani A."/>
            <person name="Duret L."/>
            <person name="Fudal I."/>
            <person name="Goodwin S.B."/>
            <person name="Gout L."/>
            <person name="Glaser N."/>
            <person name="Linglin J."/>
            <person name="Kema G.H.J."/>
            <person name="Lapalu N."/>
            <person name="Lawrence C.B."/>
            <person name="May K."/>
            <person name="Meyer M."/>
            <person name="Ollivier B."/>
            <person name="Poulain J."/>
            <person name="Schoch C.L."/>
            <person name="Simon A."/>
            <person name="Spatafora J.W."/>
            <person name="Stachowiak A."/>
            <person name="Turgeon B.G."/>
            <person name="Tyler B.M."/>
            <person name="Vincent D."/>
            <person name="Weissenbach J."/>
            <person name="Amselem J."/>
            <person name="Quesneville H."/>
            <person name="Oliver R.P."/>
            <person name="Wincker P."/>
            <person name="Balesdent M.-H."/>
            <person name="Howlett B.J."/>
        </authorList>
    </citation>
    <scope>NUCLEOTIDE SEQUENCE [LARGE SCALE GENOMIC DNA]</scope>
    <source>
        <strain evidence="2">JN3 / isolate v23.1.3 / race Av1-4-5-6-7-8</strain>
    </source>
</reference>
<dbReference type="VEuPathDB" id="FungiDB:LEMA_uP077760.1"/>
<sequence length="41" mass="4587">MGASISLCACTTFLFLAPSNVQDRSRRTTKIFICMSFESRP</sequence>
<dbReference type="EMBL" id="FP929134">
    <property type="protein sequence ID" value="CBX98537.1"/>
    <property type="molecule type" value="Genomic_DNA"/>
</dbReference>
<dbReference type="AlphaFoldDB" id="E5A4I9"/>
<proteinExistence type="predicted"/>
<dbReference type="HOGENOM" id="CLU_3279645_0_0_1"/>
<gene>
    <name evidence="1" type="ORF">LEMA_uP077760.1</name>
</gene>
<accession>E5A4I9</accession>
<dbReference type="InParanoid" id="E5A4I9"/>
<name>E5A4I9_LEPMJ</name>
<dbReference type="Proteomes" id="UP000002668">
    <property type="component" value="Genome"/>
</dbReference>
<organism evidence="2">
    <name type="scientific">Leptosphaeria maculans (strain JN3 / isolate v23.1.3 / race Av1-4-5-6-7-8)</name>
    <name type="common">Blackleg fungus</name>
    <name type="synonym">Phoma lingam</name>
    <dbReference type="NCBI Taxonomy" id="985895"/>
    <lineage>
        <taxon>Eukaryota</taxon>
        <taxon>Fungi</taxon>
        <taxon>Dikarya</taxon>
        <taxon>Ascomycota</taxon>
        <taxon>Pezizomycotina</taxon>
        <taxon>Dothideomycetes</taxon>
        <taxon>Pleosporomycetidae</taxon>
        <taxon>Pleosporales</taxon>
        <taxon>Pleosporineae</taxon>
        <taxon>Leptosphaeriaceae</taxon>
        <taxon>Plenodomus</taxon>
        <taxon>Plenodomus lingam/Leptosphaeria maculans species complex</taxon>
    </lineage>
</organism>
<protein>
    <submittedName>
        <fullName evidence="1">Predicted protein</fullName>
    </submittedName>
</protein>
<keyword evidence="2" id="KW-1185">Reference proteome</keyword>
<evidence type="ECO:0000313" key="1">
    <source>
        <dbReference type="EMBL" id="CBX98537.1"/>
    </source>
</evidence>
<evidence type="ECO:0000313" key="2">
    <source>
        <dbReference type="Proteomes" id="UP000002668"/>
    </source>
</evidence>